<name>A0A068WTR6_ECHGR</name>
<accession>A0A068WTR6</accession>
<evidence type="ECO:0000313" key="3">
    <source>
        <dbReference type="Proteomes" id="UP000492820"/>
    </source>
</evidence>
<evidence type="ECO:0000256" key="1">
    <source>
        <dbReference type="SAM" id="SignalP"/>
    </source>
</evidence>
<reference evidence="2" key="2">
    <citation type="submission" date="2014-06" db="EMBL/GenBank/DDBJ databases">
        <authorList>
            <person name="Aslett M."/>
        </authorList>
    </citation>
    <scope>NUCLEOTIDE SEQUENCE</scope>
</reference>
<reference evidence="4" key="3">
    <citation type="submission" date="2020-10" db="UniProtKB">
        <authorList>
            <consortium name="WormBaseParasite"/>
        </authorList>
    </citation>
    <scope>IDENTIFICATION</scope>
</reference>
<proteinExistence type="predicted"/>
<dbReference type="Proteomes" id="UP000492820">
    <property type="component" value="Unassembled WGS sequence"/>
</dbReference>
<feature type="chain" id="PRO_5041080108" evidence="1">
    <location>
        <begin position="17"/>
        <end position="167"/>
    </location>
</feature>
<dbReference type="WBParaSite" id="EgrG_000192700">
    <property type="protein sequence ID" value="EgrG_000192700"/>
    <property type="gene ID" value="EgrG_000192700"/>
</dbReference>
<organism evidence="2">
    <name type="scientific">Echinococcus granulosus</name>
    <name type="common">Hydatid tapeworm</name>
    <dbReference type="NCBI Taxonomy" id="6210"/>
    <lineage>
        <taxon>Eukaryota</taxon>
        <taxon>Metazoa</taxon>
        <taxon>Spiralia</taxon>
        <taxon>Lophotrochozoa</taxon>
        <taxon>Platyhelminthes</taxon>
        <taxon>Cestoda</taxon>
        <taxon>Eucestoda</taxon>
        <taxon>Cyclophyllidea</taxon>
        <taxon>Taeniidae</taxon>
        <taxon>Echinococcus</taxon>
        <taxon>Echinococcus granulosus group</taxon>
    </lineage>
</organism>
<keyword evidence="1" id="KW-0732">Signal</keyword>
<dbReference type="EMBL" id="LK028584">
    <property type="protein sequence ID" value="CDS21843.1"/>
    <property type="molecule type" value="Genomic_DNA"/>
</dbReference>
<evidence type="ECO:0000313" key="2">
    <source>
        <dbReference type="EMBL" id="CDS21843.1"/>
    </source>
</evidence>
<protein>
    <submittedName>
        <fullName evidence="4">Secreted protein</fullName>
    </submittedName>
</protein>
<gene>
    <name evidence="2" type="ORF">EgrG_000192700</name>
</gene>
<dbReference type="AlphaFoldDB" id="A0A068WTR6"/>
<feature type="signal peptide" evidence="1">
    <location>
        <begin position="1"/>
        <end position="16"/>
    </location>
</feature>
<evidence type="ECO:0000313" key="4">
    <source>
        <dbReference type="WBParaSite" id="EgrG_000192700"/>
    </source>
</evidence>
<sequence length="167" mass="18857">MRAHFIVFACVHVAMATECECAKACLQICGMWARSQDYRFRLFALGRRDSLPKCLGKMAYFSMWILLLGQHAFALTNNTWRRTARSRSLNGGDHLGVHSSSQLTRAWILCSGCTYVLETGDLTFPMALFLIFYPVKISITSVLIQMITSPKQFIGITLLLLISNQQI</sequence>
<reference evidence="2 3" key="1">
    <citation type="journal article" date="2013" name="Nature">
        <title>The genomes of four tapeworm species reveal adaptations to parasitism.</title>
        <authorList>
            <person name="Tsai I.J."/>
            <person name="Zarowiecki M."/>
            <person name="Holroyd N."/>
            <person name="Garciarrubio A."/>
            <person name="Sanchez-Flores A."/>
            <person name="Brooks K.L."/>
            <person name="Tracey A."/>
            <person name="Bobes R.J."/>
            <person name="Fragoso G."/>
            <person name="Sciutto E."/>
            <person name="Aslett M."/>
            <person name="Beasley H."/>
            <person name="Bennett H.M."/>
            <person name="Cai J."/>
            <person name="Camicia F."/>
            <person name="Clark R."/>
            <person name="Cucher M."/>
            <person name="De Silva N."/>
            <person name="Day T.A."/>
            <person name="Deplazes P."/>
            <person name="Estrada K."/>
            <person name="Fernandez C."/>
            <person name="Holland P.W."/>
            <person name="Hou J."/>
            <person name="Hu S."/>
            <person name="Huckvale T."/>
            <person name="Hung S.S."/>
            <person name="Kamenetzky L."/>
            <person name="Keane J.A."/>
            <person name="Kiss F."/>
            <person name="Koziol U."/>
            <person name="Lambert O."/>
            <person name="Liu K."/>
            <person name="Luo X."/>
            <person name="Luo Y."/>
            <person name="Macchiaroli N."/>
            <person name="Nichol S."/>
            <person name="Paps J."/>
            <person name="Parkinson J."/>
            <person name="Pouchkina-Stantcheva N."/>
            <person name="Riddiford N."/>
            <person name="Rosenzvit M."/>
            <person name="Salinas G."/>
            <person name="Wasmuth J.D."/>
            <person name="Zamanian M."/>
            <person name="Zheng Y."/>
            <person name="Cai X."/>
            <person name="Soberon X."/>
            <person name="Olson P.D."/>
            <person name="Laclette J.P."/>
            <person name="Brehm K."/>
            <person name="Berriman M."/>
            <person name="Garciarrubio A."/>
            <person name="Bobes R.J."/>
            <person name="Fragoso G."/>
            <person name="Sanchez-Flores A."/>
            <person name="Estrada K."/>
            <person name="Cevallos M.A."/>
            <person name="Morett E."/>
            <person name="Gonzalez V."/>
            <person name="Portillo T."/>
            <person name="Ochoa-Leyva A."/>
            <person name="Jose M.V."/>
            <person name="Sciutto E."/>
            <person name="Landa A."/>
            <person name="Jimenez L."/>
            <person name="Valdes V."/>
            <person name="Carrero J.C."/>
            <person name="Larralde C."/>
            <person name="Morales-Montor J."/>
            <person name="Limon-Lason J."/>
            <person name="Soberon X."/>
            <person name="Laclette J.P."/>
        </authorList>
    </citation>
    <scope>NUCLEOTIDE SEQUENCE [LARGE SCALE GENOMIC DNA]</scope>
</reference>